<dbReference type="GO" id="GO:0030154">
    <property type="term" value="P:cell differentiation"/>
    <property type="evidence" value="ECO:0007669"/>
    <property type="project" value="TreeGrafter"/>
</dbReference>
<keyword evidence="2 3" id="KW-0238">DNA-binding</keyword>
<feature type="region of interest" description="Disordered" evidence="4">
    <location>
        <begin position="1"/>
        <end position="60"/>
    </location>
</feature>
<sequence length="143" mass="16497">MFKTEALSEHRDHGSHQKRPIMSLTPFSISDILKGRPTGTRVTEEQALDMTRKSEGMPYQGDDVLHRAVLRETSPGLIYLRPSFPPKSMSGESCRKKRSRAAFSHSQVYELERRFNQQRYLSGPERADLAHVLRLTETQVKIW</sequence>
<evidence type="ECO:0000256" key="4">
    <source>
        <dbReference type="SAM" id="MobiDB-lite"/>
    </source>
</evidence>
<dbReference type="Gene3D" id="1.10.10.60">
    <property type="entry name" value="Homeodomain-like"/>
    <property type="match status" value="1"/>
</dbReference>
<evidence type="ECO:0000256" key="2">
    <source>
        <dbReference type="PROSITE-ProRule" id="PRU00108"/>
    </source>
</evidence>
<dbReference type="GO" id="GO:0000978">
    <property type="term" value="F:RNA polymerase II cis-regulatory region sequence-specific DNA binding"/>
    <property type="evidence" value="ECO:0007669"/>
    <property type="project" value="TreeGrafter"/>
</dbReference>
<evidence type="ECO:0000256" key="1">
    <source>
        <dbReference type="ARBA" id="ARBA00004123"/>
    </source>
</evidence>
<keyword evidence="2 3" id="KW-0539">Nucleus</keyword>
<dbReference type="AlphaFoldDB" id="A0A1B6KWY2"/>
<keyword evidence="2 3" id="KW-0371">Homeobox</keyword>
<gene>
    <name evidence="6" type="ORF">g.52927</name>
</gene>
<dbReference type="GO" id="GO:0005634">
    <property type="term" value="C:nucleus"/>
    <property type="evidence" value="ECO:0007669"/>
    <property type="project" value="UniProtKB-SubCell"/>
</dbReference>
<dbReference type="Pfam" id="PF00046">
    <property type="entry name" value="Homeodomain"/>
    <property type="match status" value="1"/>
</dbReference>
<reference evidence="6" key="1">
    <citation type="submission" date="2015-11" db="EMBL/GenBank/DDBJ databases">
        <title>De novo transcriptome assembly of four potential Pierce s Disease insect vectors from Arizona vineyards.</title>
        <authorList>
            <person name="Tassone E.E."/>
        </authorList>
    </citation>
    <scope>NUCLEOTIDE SEQUENCE</scope>
</reference>
<feature type="compositionally biased region" description="Basic and acidic residues" evidence="4">
    <location>
        <begin position="1"/>
        <end position="15"/>
    </location>
</feature>
<dbReference type="GO" id="GO:0000981">
    <property type="term" value="F:DNA-binding transcription factor activity, RNA polymerase II-specific"/>
    <property type="evidence" value="ECO:0007669"/>
    <property type="project" value="TreeGrafter"/>
</dbReference>
<dbReference type="SUPFAM" id="SSF46689">
    <property type="entry name" value="Homeodomain-like"/>
    <property type="match status" value="1"/>
</dbReference>
<comment type="subcellular location">
    <subcellularLocation>
        <location evidence="1 2 3">Nucleus</location>
    </subcellularLocation>
</comment>
<evidence type="ECO:0000256" key="3">
    <source>
        <dbReference type="RuleBase" id="RU000682"/>
    </source>
</evidence>
<dbReference type="CDD" id="cd00086">
    <property type="entry name" value="homeodomain"/>
    <property type="match status" value="1"/>
</dbReference>
<dbReference type="InterPro" id="IPR001356">
    <property type="entry name" value="HD"/>
</dbReference>
<evidence type="ECO:0000313" key="6">
    <source>
        <dbReference type="EMBL" id="JAT15940.1"/>
    </source>
</evidence>
<dbReference type="InterPro" id="IPR009057">
    <property type="entry name" value="Homeodomain-like_sf"/>
</dbReference>
<name>A0A1B6KWY2_9HEMI</name>
<dbReference type="InterPro" id="IPR050394">
    <property type="entry name" value="Homeobox_NK-like"/>
</dbReference>
<proteinExistence type="predicted"/>
<dbReference type="SMART" id="SM00389">
    <property type="entry name" value="HOX"/>
    <property type="match status" value="1"/>
</dbReference>
<organism evidence="6">
    <name type="scientific">Graphocephala atropunctata</name>
    <dbReference type="NCBI Taxonomy" id="36148"/>
    <lineage>
        <taxon>Eukaryota</taxon>
        <taxon>Metazoa</taxon>
        <taxon>Ecdysozoa</taxon>
        <taxon>Arthropoda</taxon>
        <taxon>Hexapoda</taxon>
        <taxon>Insecta</taxon>
        <taxon>Pterygota</taxon>
        <taxon>Neoptera</taxon>
        <taxon>Paraneoptera</taxon>
        <taxon>Hemiptera</taxon>
        <taxon>Auchenorrhyncha</taxon>
        <taxon>Membracoidea</taxon>
        <taxon>Cicadellidae</taxon>
        <taxon>Cicadellinae</taxon>
        <taxon>Cicadellini</taxon>
        <taxon>Graphocephala</taxon>
    </lineage>
</organism>
<dbReference type="PANTHER" id="PTHR24340">
    <property type="entry name" value="HOMEOBOX PROTEIN NKX"/>
    <property type="match status" value="1"/>
</dbReference>
<accession>A0A1B6KWY2</accession>
<dbReference type="PANTHER" id="PTHR24340:SF73">
    <property type="entry name" value="HOMEOBOX PROTEIN BAGPIPE-RELATED"/>
    <property type="match status" value="1"/>
</dbReference>
<dbReference type="PROSITE" id="PS50071">
    <property type="entry name" value="HOMEOBOX_2"/>
    <property type="match status" value="1"/>
</dbReference>
<dbReference type="EMBL" id="GEBQ01024037">
    <property type="protein sequence ID" value="JAT15940.1"/>
    <property type="molecule type" value="Transcribed_RNA"/>
</dbReference>
<feature type="non-terminal residue" evidence="6">
    <location>
        <position position="143"/>
    </location>
</feature>
<evidence type="ECO:0000259" key="5">
    <source>
        <dbReference type="PROSITE" id="PS50071"/>
    </source>
</evidence>
<feature type="domain" description="Homeobox" evidence="5">
    <location>
        <begin position="94"/>
        <end position="143"/>
    </location>
</feature>
<protein>
    <recommendedName>
        <fullName evidence="5">Homeobox domain-containing protein</fullName>
    </recommendedName>
</protein>